<gene>
    <name evidence="5" type="ORF">GCM10009741_34220</name>
</gene>
<dbReference type="InterPro" id="IPR001296">
    <property type="entry name" value="Glyco_trans_1"/>
</dbReference>
<dbReference type="Gene3D" id="3.40.50.2000">
    <property type="entry name" value="Glycogen Phosphorylase B"/>
    <property type="match status" value="2"/>
</dbReference>
<evidence type="ECO:0000313" key="6">
    <source>
        <dbReference type="Proteomes" id="UP001500363"/>
    </source>
</evidence>
<comment type="caution">
    <text evidence="5">The sequence shown here is derived from an EMBL/GenBank/DDBJ whole genome shotgun (WGS) entry which is preliminary data.</text>
</comment>
<dbReference type="EMBL" id="BAAANC010000002">
    <property type="protein sequence ID" value="GAA1529488.1"/>
    <property type="molecule type" value="Genomic_DNA"/>
</dbReference>
<evidence type="ECO:0000313" key="5">
    <source>
        <dbReference type="EMBL" id="GAA1529488.1"/>
    </source>
</evidence>
<evidence type="ECO:0000256" key="2">
    <source>
        <dbReference type="ARBA" id="ARBA00022679"/>
    </source>
</evidence>
<dbReference type="PANTHER" id="PTHR45947">
    <property type="entry name" value="SULFOQUINOVOSYL TRANSFERASE SQD2"/>
    <property type="match status" value="1"/>
</dbReference>
<keyword evidence="2" id="KW-0808">Transferase</keyword>
<evidence type="ECO:0000259" key="4">
    <source>
        <dbReference type="Pfam" id="PF13439"/>
    </source>
</evidence>
<dbReference type="InterPro" id="IPR028098">
    <property type="entry name" value="Glyco_trans_4-like_N"/>
</dbReference>
<organism evidence="5 6">
    <name type="scientific">Kribbella lupini</name>
    <dbReference type="NCBI Taxonomy" id="291602"/>
    <lineage>
        <taxon>Bacteria</taxon>
        <taxon>Bacillati</taxon>
        <taxon>Actinomycetota</taxon>
        <taxon>Actinomycetes</taxon>
        <taxon>Propionibacteriales</taxon>
        <taxon>Kribbellaceae</taxon>
        <taxon>Kribbella</taxon>
    </lineage>
</organism>
<name>A0ABN2B0C2_9ACTN</name>
<sequence>MVTGKSLGGPDSVVHGSAVGHGGVAEGSPGAGNLWGVRIVMVAESFLPQINGVANTVRHVADRLLARDHELLIMAAGPGPDSYHGVRVIRARSFGIPGYKEFPVGLPDPGIERAMADFRPDLVHLASPFILGAYGLRAARRLGLPTVAIFQTDIAGFARQYPWFAKTDRAVWAWLRRTHSRVDRTLAPSSAAMQQLIEAGVPRVQHWGRGVNLELFDPSHRSEQWRREISPDGKPIVGYVGRLAAEKKVRRLAELTELGCRVVIVGDGPDRASLEAKLPEATFLGMRRGAELASIFAGLDVFVHTGEHETFCQTIQEAQASGVATVGPAAGGPLDLIHPGENGLLFEPGKAGSLRDAVAFLLDNPDARASMAAHGLRRVQTRTWPAVVDDLVDRHYAEVLAEKQLTTALTTETAAGRTARVRRAA</sequence>
<dbReference type="InterPro" id="IPR050194">
    <property type="entry name" value="Glycosyltransferase_grp1"/>
</dbReference>
<reference evidence="5 6" key="1">
    <citation type="journal article" date="2019" name="Int. J. Syst. Evol. Microbiol.">
        <title>The Global Catalogue of Microorganisms (GCM) 10K type strain sequencing project: providing services to taxonomists for standard genome sequencing and annotation.</title>
        <authorList>
            <consortium name="The Broad Institute Genomics Platform"/>
            <consortium name="The Broad Institute Genome Sequencing Center for Infectious Disease"/>
            <person name="Wu L."/>
            <person name="Ma J."/>
        </authorList>
    </citation>
    <scope>NUCLEOTIDE SEQUENCE [LARGE SCALE GENOMIC DNA]</scope>
    <source>
        <strain evidence="5 6">JCM 14303</strain>
    </source>
</reference>
<dbReference type="SUPFAM" id="SSF53756">
    <property type="entry name" value="UDP-Glycosyltransferase/glycogen phosphorylase"/>
    <property type="match status" value="1"/>
</dbReference>
<dbReference type="Pfam" id="PF00534">
    <property type="entry name" value="Glycos_transf_1"/>
    <property type="match status" value="1"/>
</dbReference>
<feature type="domain" description="Glycosyltransferase subfamily 4-like N-terminal" evidence="4">
    <location>
        <begin position="50"/>
        <end position="214"/>
    </location>
</feature>
<keyword evidence="1" id="KW-0328">Glycosyltransferase</keyword>
<dbReference type="PANTHER" id="PTHR45947:SF3">
    <property type="entry name" value="SULFOQUINOVOSYL TRANSFERASE SQD2"/>
    <property type="match status" value="1"/>
</dbReference>
<protein>
    <submittedName>
        <fullName evidence="5">Glycosyltransferase family 1 protein</fullName>
    </submittedName>
</protein>
<dbReference type="CDD" id="cd03814">
    <property type="entry name" value="GT4-like"/>
    <property type="match status" value="1"/>
</dbReference>
<evidence type="ECO:0000259" key="3">
    <source>
        <dbReference type="Pfam" id="PF00534"/>
    </source>
</evidence>
<proteinExistence type="predicted"/>
<evidence type="ECO:0000256" key="1">
    <source>
        <dbReference type="ARBA" id="ARBA00022676"/>
    </source>
</evidence>
<feature type="domain" description="Glycosyl transferase family 1" evidence="3">
    <location>
        <begin position="226"/>
        <end position="374"/>
    </location>
</feature>
<dbReference type="Proteomes" id="UP001500363">
    <property type="component" value="Unassembled WGS sequence"/>
</dbReference>
<accession>A0ABN2B0C2</accession>
<keyword evidence="6" id="KW-1185">Reference proteome</keyword>
<dbReference type="Pfam" id="PF13439">
    <property type="entry name" value="Glyco_transf_4"/>
    <property type="match status" value="1"/>
</dbReference>